<keyword evidence="1" id="KW-0812">Transmembrane</keyword>
<dbReference type="InterPro" id="IPR045584">
    <property type="entry name" value="Pilin-like"/>
</dbReference>
<organism evidence="2 3">
    <name type="scientific">Psychrosphaera algicola</name>
    <dbReference type="NCBI Taxonomy" id="3023714"/>
    <lineage>
        <taxon>Bacteria</taxon>
        <taxon>Pseudomonadati</taxon>
        <taxon>Pseudomonadota</taxon>
        <taxon>Gammaproteobacteria</taxon>
        <taxon>Alteromonadales</taxon>
        <taxon>Pseudoalteromonadaceae</taxon>
        <taxon>Psychrosphaera</taxon>
    </lineage>
</organism>
<sequence length="171" mass="17913">MKNKANQAGFTLIELIIVIVILGILAVTASPKFLDIQGDARKSTLQGMAGSLKGAVNIVYSKALVAGEAIAKDQTLTSNTAITVDFGYPQADAATIKAMLDLASTDWEVGVTSAAATNTTLRIYPVGQYDGLATGEDTLITTNTDLGCYVQYVMIETATSVPDITVVDTDC</sequence>
<reference evidence="2 3" key="1">
    <citation type="submission" date="2023-01" db="EMBL/GenBank/DDBJ databases">
        <title>Psychrosphaera sp. nov., isolated from marine algae.</title>
        <authorList>
            <person name="Bayburt H."/>
            <person name="Choi B.J."/>
            <person name="Kim J.M."/>
            <person name="Choi D.G."/>
            <person name="Jeon C.O."/>
        </authorList>
    </citation>
    <scope>NUCLEOTIDE SEQUENCE [LARGE SCALE GENOMIC DNA]</scope>
    <source>
        <strain evidence="2 3">G1-22</strain>
    </source>
</reference>
<feature type="transmembrane region" description="Helical" evidence="1">
    <location>
        <begin position="12"/>
        <end position="34"/>
    </location>
</feature>
<comment type="caution">
    <text evidence="2">The sequence shown here is derived from an EMBL/GenBank/DDBJ whole genome shotgun (WGS) entry which is preliminary data.</text>
</comment>
<protein>
    <submittedName>
        <fullName evidence="2">Prepilin-type N-terminal cleavage/methylation domain-containing protein</fullName>
    </submittedName>
</protein>
<dbReference type="Pfam" id="PF07963">
    <property type="entry name" value="N_methyl"/>
    <property type="match status" value="1"/>
</dbReference>
<dbReference type="Gene3D" id="3.30.700.10">
    <property type="entry name" value="Glycoprotein, Type 4 Pilin"/>
    <property type="match status" value="1"/>
</dbReference>
<keyword evidence="1" id="KW-0472">Membrane</keyword>
<dbReference type="EMBL" id="JAQOMS010000002">
    <property type="protein sequence ID" value="MDC2889582.1"/>
    <property type="molecule type" value="Genomic_DNA"/>
</dbReference>
<dbReference type="InterPro" id="IPR012902">
    <property type="entry name" value="N_methyl_site"/>
</dbReference>
<evidence type="ECO:0000313" key="2">
    <source>
        <dbReference type="EMBL" id="MDC2889582.1"/>
    </source>
</evidence>
<dbReference type="RefSeq" id="WP_272180986.1">
    <property type="nucleotide sequence ID" value="NZ_JAQOMS010000002.1"/>
</dbReference>
<name>A0ABT5FG39_9GAMM</name>
<accession>A0ABT5FG39</accession>
<dbReference type="SUPFAM" id="SSF54523">
    <property type="entry name" value="Pili subunits"/>
    <property type="match status" value="1"/>
</dbReference>
<gene>
    <name evidence="2" type="ORF">PN838_13375</name>
</gene>
<evidence type="ECO:0000256" key="1">
    <source>
        <dbReference type="SAM" id="Phobius"/>
    </source>
</evidence>
<dbReference type="PROSITE" id="PS00409">
    <property type="entry name" value="PROKAR_NTER_METHYL"/>
    <property type="match status" value="1"/>
</dbReference>
<keyword evidence="3" id="KW-1185">Reference proteome</keyword>
<proteinExistence type="predicted"/>
<dbReference type="NCBIfam" id="TIGR02532">
    <property type="entry name" value="IV_pilin_GFxxxE"/>
    <property type="match status" value="1"/>
</dbReference>
<keyword evidence="1" id="KW-1133">Transmembrane helix</keyword>
<dbReference type="Proteomes" id="UP001528411">
    <property type="component" value="Unassembled WGS sequence"/>
</dbReference>
<evidence type="ECO:0000313" key="3">
    <source>
        <dbReference type="Proteomes" id="UP001528411"/>
    </source>
</evidence>